<dbReference type="Gene3D" id="1.10.287.130">
    <property type="match status" value="1"/>
</dbReference>
<dbReference type="Pfam" id="PF00072">
    <property type="entry name" value="Response_reg"/>
    <property type="match status" value="1"/>
</dbReference>
<dbReference type="SMART" id="SM00388">
    <property type="entry name" value="HisKA"/>
    <property type="match status" value="1"/>
</dbReference>
<dbReference type="InterPro" id="IPR048435">
    <property type="entry name" value="MASE6"/>
</dbReference>
<keyword evidence="7" id="KW-0472">Membrane</keyword>
<dbReference type="CDD" id="cd00156">
    <property type="entry name" value="REC"/>
    <property type="match status" value="1"/>
</dbReference>
<dbReference type="InterPro" id="IPR011006">
    <property type="entry name" value="CheY-like_superfamily"/>
</dbReference>
<feature type="transmembrane region" description="Helical" evidence="7">
    <location>
        <begin position="115"/>
        <end position="134"/>
    </location>
</feature>
<dbReference type="SUPFAM" id="SSF52172">
    <property type="entry name" value="CheY-like"/>
    <property type="match status" value="1"/>
</dbReference>
<evidence type="ECO:0000256" key="2">
    <source>
        <dbReference type="ARBA" id="ARBA00012438"/>
    </source>
</evidence>
<dbReference type="Gene3D" id="3.40.50.2300">
    <property type="match status" value="1"/>
</dbReference>
<feature type="domain" description="Response regulatory" evidence="9">
    <location>
        <begin position="433"/>
        <end position="549"/>
    </location>
</feature>
<keyword evidence="5 10" id="KW-0418">Kinase</keyword>
<feature type="transmembrane region" description="Helical" evidence="7">
    <location>
        <begin position="16"/>
        <end position="34"/>
    </location>
</feature>
<evidence type="ECO:0000256" key="4">
    <source>
        <dbReference type="ARBA" id="ARBA00022679"/>
    </source>
</evidence>
<feature type="transmembrane region" description="Helical" evidence="7">
    <location>
        <begin position="40"/>
        <end position="59"/>
    </location>
</feature>
<sequence length="562" mass="61148">MDAEFALEERARHVRVASTIGLVVGGLFAVFNLLKPGQLVLGLIELAAVLFLVMPSVVLSRQSGRVERAETLLLLASGVIFGALIVTGGTQGTGLFWIYTVPFLAFFLKGQRLGWVYSLGFLVVVTLYLLGLQPHWTLVYPHSTEVAIHFLLSLSFYTLVAAAFNQIRSRYESQLQLGKAQAEAAYQAKSRFLAAASHDLRQPAHALGLFVASLKQLPHDAHSAELVRGIDTSVRALQDMLNAFFDYSRLDAPSLQIQTKAFPVSQLFEQLRTSFSVMAAGKGVRLRIRPSKRWLQTDPVLLQRVLLNLVSNALQHTSHGSVLVACRSARGGAAARIEVWDSGIGIAPEHHSKIFEEFYQVGNQERDRTKGLGLGLSIVKRTCGLLGLGLQMRSSLGDGSRFSIEVPKAEVPKLRPLVIVDEGSGAADLSQRQVLLIEDDELGSLALTGVLQSWGCRVTRVDTALAACEQVHRGLVPDVLVSDLRLRGDYNGLDAVQMVRKVLGQNVPACMISGDTANEVRAQVQAAGLLLLQKPVRPAKLRSVLRHVLRDKSVGALGLGED</sequence>
<evidence type="ECO:0000256" key="3">
    <source>
        <dbReference type="ARBA" id="ARBA00022553"/>
    </source>
</evidence>
<evidence type="ECO:0000313" key="10">
    <source>
        <dbReference type="EMBL" id="BCO27913.1"/>
    </source>
</evidence>
<dbReference type="CDD" id="cd00082">
    <property type="entry name" value="HisKA"/>
    <property type="match status" value="1"/>
</dbReference>
<dbReference type="PANTHER" id="PTHR43047:SF9">
    <property type="entry name" value="HISTIDINE KINASE"/>
    <property type="match status" value="1"/>
</dbReference>
<dbReference type="InterPro" id="IPR001789">
    <property type="entry name" value="Sig_transdc_resp-reg_receiver"/>
</dbReference>
<accession>A0ABM7MNQ6</accession>
<keyword evidence="7" id="KW-0812">Transmembrane</keyword>
<feature type="transmembrane region" description="Helical" evidence="7">
    <location>
        <begin position="71"/>
        <end position="86"/>
    </location>
</feature>
<dbReference type="Pfam" id="PF00512">
    <property type="entry name" value="HisKA"/>
    <property type="match status" value="1"/>
</dbReference>
<keyword evidence="11" id="KW-1185">Reference proteome</keyword>
<dbReference type="InterPro" id="IPR004358">
    <property type="entry name" value="Sig_transdc_His_kin-like_C"/>
</dbReference>
<dbReference type="RefSeq" id="WP_223903917.1">
    <property type="nucleotide sequence ID" value="NZ_AP024238.1"/>
</dbReference>
<evidence type="ECO:0000259" key="9">
    <source>
        <dbReference type="PROSITE" id="PS50110"/>
    </source>
</evidence>
<dbReference type="InterPro" id="IPR003661">
    <property type="entry name" value="HisK_dim/P_dom"/>
</dbReference>
<keyword evidence="7" id="KW-1133">Transmembrane helix</keyword>
<feature type="domain" description="Histidine kinase" evidence="8">
    <location>
        <begin position="195"/>
        <end position="410"/>
    </location>
</feature>
<dbReference type="SMART" id="SM00387">
    <property type="entry name" value="HATPase_c"/>
    <property type="match status" value="1"/>
</dbReference>
<keyword evidence="4" id="KW-0808">Transferase</keyword>
<keyword evidence="3 6" id="KW-0597">Phosphoprotein</keyword>
<comment type="catalytic activity">
    <reaction evidence="1">
        <text>ATP + protein L-histidine = ADP + protein N-phospho-L-histidine.</text>
        <dbReference type="EC" id="2.7.13.3"/>
    </reaction>
</comment>
<dbReference type="SMART" id="SM00448">
    <property type="entry name" value="REC"/>
    <property type="match status" value="1"/>
</dbReference>
<dbReference type="SUPFAM" id="SSF55874">
    <property type="entry name" value="ATPase domain of HSP90 chaperone/DNA topoisomerase II/histidine kinase"/>
    <property type="match status" value="1"/>
</dbReference>
<dbReference type="Pfam" id="PF02518">
    <property type="entry name" value="HATPase_c"/>
    <property type="match status" value="1"/>
</dbReference>
<name>A0ABM7MNQ6_9BURK</name>
<dbReference type="InterPro" id="IPR036097">
    <property type="entry name" value="HisK_dim/P_sf"/>
</dbReference>
<evidence type="ECO:0000256" key="1">
    <source>
        <dbReference type="ARBA" id="ARBA00000085"/>
    </source>
</evidence>
<protein>
    <recommendedName>
        <fullName evidence="2">histidine kinase</fullName>
        <ecNumber evidence="2">2.7.13.3</ecNumber>
    </recommendedName>
</protein>
<evidence type="ECO:0000259" key="8">
    <source>
        <dbReference type="PROSITE" id="PS50109"/>
    </source>
</evidence>
<feature type="transmembrane region" description="Helical" evidence="7">
    <location>
        <begin position="146"/>
        <end position="164"/>
    </location>
</feature>
<dbReference type="Pfam" id="PF20966">
    <property type="entry name" value="MASE6"/>
    <property type="match status" value="1"/>
</dbReference>
<dbReference type="PRINTS" id="PR00344">
    <property type="entry name" value="BCTRLSENSOR"/>
</dbReference>
<dbReference type="PROSITE" id="PS50110">
    <property type="entry name" value="RESPONSE_REGULATORY"/>
    <property type="match status" value="1"/>
</dbReference>
<dbReference type="InterPro" id="IPR003594">
    <property type="entry name" value="HATPase_dom"/>
</dbReference>
<evidence type="ECO:0000256" key="5">
    <source>
        <dbReference type="ARBA" id="ARBA00022777"/>
    </source>
</evidence>
<proteinExistence type="predicted"/>
<gene>
    <name evidence="10" type="ORF">MIZ03_2804</name>
</gene>
<feature type="modified residue" description="4-aspartylphosphate" evidence="6">
    <location>
        <position position="483"/>
    </location>
</feature>
<dbReference type="PANTHER" id="PTHR43047">
    <property type="entry name" value="TWO-COMPONENT HISTIDINE PROTEIN KINASE"/>
    <property type="match status" value="1"/>
</dbReference>
<dbReference type="InterPro" id="IPR036890">
    <property type="entry name" value="HATPase_C_sf"/>
</dbReference>
<dbReference type="Proteomes" id="UP000824366">
    <property type="component" value="Chromosome"/>
</dbReference>
<dbReference type="Gene3D" id="3.30.565.10">
    <property type="entry name" value="Histidine kinase-like ATPase, C-terminal domain"/>
    <property type="match status" value="1"/>
</dbReference>
<dbReference type="GO" id="GO:0016301">
    <property type="term" value="F:kinase activity"/>
    <property type="evidence" value="ECO:0007669"/>
    <property type="project" value="UniProtKB-KW"/>
</dbReference>
<dbReference type="EMBL" id="AP024238">
    <property type="protein sequence ID" value="BCO27913.1"/>
    <property type="molecule type" value="Genomic_DNA"/>
</dbReference>
<evidence type="ECO:0000256" key="7">
    <source>
        <dbReference type="SAM" id="Phobius"/>
    </source>
</evidence>
<dbReference type="SUPFAM" id="SSF47384">
    <property type="entry name" value="Homodimeric domain of signal transducing histidine kinase"/>
    <property type="match status" value="1"/>
</dbReference>
<evidence type="ECO:0000256" key="6">
    <source>
        <dbReference type="PROSITE-ProRule" id="PRU00169"/>
    </source>
</evidence>
<dbReference type="InterPro" id="IPR005467">
    <property type="entry name" value="His_kinase_dom"/>
</dbReference>
<organism evidence="10 11">
    <name type="scientific">Rhodoferax lithotrophicus</name>
    <dbReference type="NCBI Taxonomy" id="2798804"/>
    <lineage>
        <taxon>Bacteria</taxon>
        <taxon>Pseudomonadati</taxon>
        <taxon>Pseudomonadota</taxon>
        <taxon>Betaproteobacteria</taxon>
        <taxon>Burkholderiales</taxon>
        <taxon>Comamonadaceae</taxon>
        <taxon>Rhodoferax</taxon>
    </lineage>
</organism>
<evidence type="ECO:0000313" key="11">
    <source>
        <dbReference type="Proteomes" id="UP000824366"/>
    </source>
</evidence>
<dbReference type="PROSITE" id="PS50109">
    <property type="entry name" value="HIS_KIN"/>
    <property type="match status" value="1"/>
</dbReference>
<dbReference type="EC" id="2.7.13.3" evidence="2"/>
<reference evidence="10 11" key="1">
    <citation type="journal article" date="2021" name="Microbiol. Spectr.">
        <title>A Single Bacterium Capable of Oxidation and Reduction of Iron at Circumneutral pH.</title>
        <authorList>
            <person name="Kato S."/>
            <person name="Ohkuma M."/>
        </authorList>
    </citation>
    <scope>NUCLEOTIDE SEQUENCE [LARGE SCALE GENOMIC DNA]</scope>
    <source>
        <strain evidence="10 11">MIZ03</strain>
    </source>
</reference>